<dbReference type="Pfam" id="PF20127">
    <property type="entry name" value="DUF6517"/>
    <property type="match status" value="1"/>
</dbReference>
<name>A0A6B0T8M9_9EURY</name>
<dbReference type="PROSITE" id="PS51257">
    <property type="entry name" value="PROKAR_LIPOPROTEIN"/>
    <property type="match status" value="1"/>
</dbReference>
<reference evidence="1 2" key="1">
    <citation type="submission" date="2019-12" db="EMBL/GenBank/DDBJ databases">
        <title>Isolation and characterization of three novel carbon monoxide-oxidizing members of Halobacteria from salione crusts and soils.</title>
        <authorList>
            <person name="Myers M.R."/>
            <person name="King G.M."/>
        </authorList>
    </citation>
    <scope>NUCLEOTIDE SEQUENCE [LARGE SCALE GENOMIC DNA]</scope>
    <source>
        <strain evidence="1 2">WSH3</strain>
    </source>
</reference>
<dbReference type="Proteomes" id="UP000466535">
    <property type="component" value="Unassembled WGS sequence"/>
</dbReference>
<dbReference type="InterPro" id="IPR006311">
    <property type="entry name" value="TAT_signal"/>
</dbReference>
<dbReference type="EMBL" id="WUUT01000002">
    <property type="protein sequence ID" value="MXR51210.1"/>
    <property type="molecule type" value="Genomic_DNA"/>
</dbReference>
<dbReference type="AlphaFoldDB" id="A0A6B0T8M9"/>
<sequence length="218" mass="23202">MWTRRQLLATTGGAVTAALAGCSLFGGPIEGEAEPARVLEPAQSQTGYTHQRTAEQVIEQTVNLGDQERDISLTNWLSEYSKTPGTAPDGAAGFLLFTTPTVSVAGQSANPFDQFGEKQLIREVVKRSARGDPQGGLVEVGTETVQMLDQSVDLTEYETTQTISGQSVDVRIHVGTLTNEGDLIAVLGSYPDPSQFSLSGEAENIYTLARGTTHPASE</sequence>
<protein>
    <submittedName>
        <fullName evidence="1">Uncharacterized protein</fullName>
    </submittedName>
</protein>
<evidence type="ECO:0000313" key="2">
    <source>
        <dbReference type="Proteomes" id="UP000466535"/>
    </source>
</evidence>
<proteinExistence type="predicted"/>
<comment type="caution">
    <text evidence="1">The sequence shown here is derived from an EMBL/GenBank/DDBJ whole genome shotgun (WGS) entry which is preliminary data.</text>
</comment>
<evidence type="ECO:0000313" key="1">
    <source>
        <dbReference type="EMBL" id="MXR51210.1"/>
    </source>
</evidence>
<gene>
    <name evidence="1" type="ORF">GRX03_06280</name>
</gene>
<dbReference type="PROSITE" id="PS51318">
    <property type="entry name" value="TAT"/>
    <property type="match status" value="1"/>
</dbReference>
<dbReference type="RefSeq" id="WP_159763354.1">
    <property type="nucleotide sequence ID" value="NZ_WUUT01000002.1"/>
</dbReference>
<dbReference type="OrthoDB" id="205286at2157"/>
<keyword evidence="2" id="KW-1185">Reference proteome</keyword>
<dbReference type="InterPro" id="IPR045396">
    <property type="entry name" value="DUF6517"/>
</dbReference>
<organism evidence="1 2">
    <name type="scientific">Halovenus carboxidivorans</name>
    <dbReference type="NCBI Taxonomy" id="2692199"/>
    <lineage>
        <taxon>Archaea</taxon>
        <taxon>Methanobacteriati</taxon>
        <taxon>Methanobacteriota</taxon>
        <taxon>Stenosarchaea group</taxon>
        <taxon>Halobacteria</taxon>
        <taxon>Halobacteriales</taxon>
        <taxon>Haloarculaceae</taxon>
        <taxon>Halovenus</taxon>
    </lineage>
</organism>
<accession>A0A6B0T8M9</accession>